<gene>
    <name evidence="1" type="primary">RGD1562079_predicted</name>
    <name evidence="1" type="ORF">rCG_53769</name>
</gene>
<protein>
    <submittedName>
        <fullName evidence="1">RGD1562079 (Predicted)</fullName>
    </submittedName>
</protein>
<evidence type="ECO:0000313" key="1">
    <source>
        <dbReference type="EMBL" id="EDM07770.1"/>
    </source>
</evidence>
<accession>A6J9W4</accession>
<sequence length="28" mass="3021">MVHQGVPLNMHGKKAVFSALKTAKGRDV</sequence>
<dbReference type="EMBL" id="CH473979">
    <property type="protein sequence ID" value="EDM07770.1"/>
    <property type="molecule type" value="Genomic_DNA"/>
</dbReference>
<organism evidence="1 2">
    <name type="scientific">Rattus norvegicus</name>
    <name type="common">Rat</name>
    <dbReference type="NCBI Taxonomy" id="10116"/>
    <lineage>
        <taxon>Eukaryota</taxon>
        <taxon>Metazoa</taxon>
        <taxon>Chordata</taxon>
        <taxon>Craniata</taxon>
        <taxon>Vertebrata</taxon>
        <taxon>Euteleostomi</taxon>
        <taxon>Mammalia</taxon>
        <taxon>Eutheria</taxon>
        <taxon>Euarchontoglires</taxon>
        <taxon>Glires</taxon>
        <taxon>Rodentia</taxon>
        <taxon>Myomorpha</taxon>
        <taxon>Muroidea</taxon>
        <taxon>Muridae</taxon>
        <taxon>Murinae</taxon>
        <taxon>Rattus</taxon>
    </lineage>
</organism>
<evidence type="ECO:0000313" key="2">
    <source>
        <dbReference type="Proteomes" id="UP000234681"/>
    </source>
</evidence>
<proteinExistence type="predicted"/>
<dbReference type="Proteomes" id="UP000234681">
    <property type="component" value="Chromosome 1"/>
</dbReference>
<name>A6J9W4_RAT</name>
<reference evidence="1 2" key="1">
    <citation type="submission" date="2005-09" db="EMBL/GenBank/DDBJ databases">
        <authorList>
            <person name="Mural R.J."/>
            <person name="Li P.W."/>
            <person name="Adams M.D."/>
            <person name="Amanatides P.G."/>
            <person name="Baden-Tillson H."/>
            <person name="Barnstead M."/>
            <person name="Chin S.H."/>
            <person name="Dew I."/>
            <person name="Evans C.A."/>
            <person name="Ferriera S."/>
            <person name="Flanigan M."/>
            <person name="Fosler C."/>
            <person name="Glodek A."/>
            <person name="Gu Z."/>
            <person name="Holt R.A."/>
            <person name="Jennings D."/>
            <person name="Kraft C.L."/>
            <person name="Lu F."/>
            <person name="Nguyen T."/>
            <person name="Nusskern D.R."/>
            <person name="Pfannkoch C.M."/>
            <person name="Sitter C."/>
            <person name="Sutton G.G."/>
            <person name="Venter J.C."/>
            <person name="Wang Z."/>
            <person name="Woodage T."/>
            <person name="Zheng X.H."/>
            <person name="Zhong F."/>
        </authorList>
    </citation>
    <scope>NUCLEOTIDE SEQUENCE [LARGE SCALE GENOMIC DNA]</scope>
    <source>
        <strain>BN</strain>
        <strain evidence="2">Sprague-Dawley</strain>
    </source>
</reference>
<dbReference type="AlphaFoldDB" id="A6J9W4"/>